<keyword evidence="1" id="KW-0597">Phosphoprotein</keyword>
<dbReference type="SMART" id="SM00393">
    <property type="entry name" value="R3H"/>
    <property type="match status" value="1"/>
</dbReference>
<feature type="compositionally biased region" description="Basic and acidic residues" evidence="2">
    <location>
        <begin position="162"/>
        <end position="174"/>
    </location>
</feature>
<feature type="compositionally biased region" description="Basic residues" evidence="2">
    <location>
        <begin position="457"/>
        <end position="466"/>
    </location>
</feature>
<feature type="compositionally biased region" description="Polar residues" evidence="2">
    <location>
        <begin position="130"/>
        <end position="142"/>
    </location>
</feature>
<dbReference type="Pfam" id="PF01424">
    <property type="entry name" value="R3H"/>
    <property type="match status" value="1"/>
</dbReference>
<feature type="region of interest" description="Disordered" evidence="2">
    <location>
        <begin position="696"/>
        <end position="823"/>
    </location>
</feature>
<dbReference type="CDD" id="cd02642">
    <property type="entry name" value="R3H_encore_like"/>
    <property type="match status" value="1"/>
</dbReference>
<dbReference type="SUPFAM" id="SSF82708">
    <property type="entry name" value="R3H domain"/>
    <property type="match status" value="1"/>
</dbReference>
<feature type="domain" description="R3H" evidence="3">
    <location>
        <begin position="282"/>
        <end position="345"/>
    </location>
</feature>
<evidence type="ECO:0000256" key="2">
    <source>
        <dbReference type="SAM" id="MobiDB-lite"/>
    </source>
</evidence>
<feature type="compositionally biased region" description="Polar residues" evidence="2">
    <location>
        <begin position="98"/>
        <end position="107"/>
    </location>
</feature>
<dbReference type="InterPro" id="IPR024771">
    <property type="entry name" value="SUZ"/>
</dbReference>
<feature type="compositionally biased region" description="Polar residues" evidence="2">
    <location>
        <begin position="61"/>
        <end position="83"/>
    </location>
</feature>
<evidence type="ECO:0000259" key="3">
    <source>
        <dbReference type="PROSITE" id="PS51061"/>
    </source>
</evidence>
<dbReference type="Proteomes" id="UP000504638">
    <property type="component" value="Unplaced"/>
</dbReference>
<dbReference type="RefSeq" id="XP_033531610.1">
    <property type="nucleotide sequence ID" value="XM_033682207.1"/>
</dbReference>
<dbReference type="InterPro" id="IPR001374">
    <property type="entry name" value="R3H_dom"/>
</dbReference>
<evidence type="ECO:0000256" key="1">
    <source>
        <dbReference type="ARBA" id="ARBA00022553"/>
    </source>
</evidence>
<feature type="region of interest" description="Disordered" evidence="2">
    <location>
        <begin position="663"/>
        <end position="682"/>
    </location>
</feature>
<proteinExistence type="predicted"/>
<name>A0A6G1FWH6_9PEZI</name>
<dbReference type="Gene3D" id="3.30.1370.50">
    <property type="entry name" value="R3H-like domain"/>
    <property type="match status" value="1"/>
</dbReference>
<dbReference type="GO" id="GO:0006012">
    <property type="term" value="P:galactose metabolic process"/>
    <property type="evidence" value="ECO:0007669"/>
    <property type="project" value="TreeGrafter"/>
</dbReference>
<protein>
    <recommendedName>
        <fullName evidence="8">SUZ domain-containing protein</fullName>
    </recommendedName>
</protein>
<dbReference type="PROSITE" id="PS51673">
    <property type="entry name" value="SUZ"/>
    <property type="match status" value="1"/>
</dbReference>
<sequence length="849" mass="90960">MASKAEGSNTVKPSFAKVSPRRHFGSQRPGELTRVDDQVAASNYKPTGPKKIDTTIAATPVEQTVGPSNAAGNPSVPATSEMQTPTIVTTKPPVVSKATPTVASSATAKGIKMPQVGERPLPDGIKNSIADDNSTQVSSSGGSAKVPSLDGKSTTSGTTFAMDEKESLRPDDSASLRAVEEEDAFSPAESVNAESRNGSDTGAQAFRDQLHEIAVIDPMSKRYPGDVPAPPPVSHPAGNPGDAFNNPMQEYSLPVRPDTNPTNGMPQPDEKLIEALQSYRDRVWVLKLEQDVLDFIKNPSEQQLDLPQCNSFYRMLAHRMADYYMLRHTLDPSGNAVRIHKTDFNRLPAPLCSWPVVSTITPPPSLPARTIMRRSDDGKNTPNTDAAGSKSNSEVGADGTSEGGDAKSKGQLSREEREAKYKEARMRIFGSSEETENADGEINPDNADISRSSSVAGKRKAANKKQRNYDNDGFEARSQFNPYYAPPPTYMAPDNNYYAGYPGMGNNTPYPPNGTNAMASNGSFQPMPQSPTGLGWQQPQFMGPPQNVGSPMYTAPSGQMFDLSADFQRGMQSFQNSASSPQMPPRYPVHNGPAKSGFPMQQYPQQWPQSPVMPNMPNPSPGMGNNNMSFNFPPGPNMGHPQHSYGMPPGSPYFNGNGARVQSAGYPHNRQQFNPQSQSFNPQSQTFIPGSQNQMNMGPMPTHNGPIGPYPPNRNMTPSSTLNHTTAHSSITPNRAQPNGQTPPSTNSTATASAGNSATNSMGSLTHPLPHPPPTQSSISKWGTPSSLPQKPPPPATMQPEKFIETHRGTPPHAIPGMPRMPSAAGMLGIAPMAMFTGNGMSGRGTGQK</sequence>
<feature type="domain" description="SUZ" evidence="4">
    <location>
        <begin position="346"/>
        <end position="433"/>
    </location>
</feature>
<evidence type="ECO:0000313" key="7">
    <source>
        <dbReference type="RefSeq" id="XP_033531610.1"/>
    </source>
</evidence>
<evidence type="ECO:0000313" key="6">
    <source>
        <dbReference type="Proteomes" id="UP000504638"/>
    </source>
</evidence>
<accession>A0A6G1FWH6</accession>
<reference evidence="7" key="2">
    <citation type="submission" date="2020-04" db="EMBL/GenBank/DDBJ databases">
        <authorList>
            <consortium name="NCBI Genome Project"/>
        </authorList>
    </citation>
    <scope>NUCLEOTIDE SEQUENCE</scope>
    <source>
        <strain evidence="7">CBS 781.70</strain>
    </source>
</reference>
<organism evidence="5">
    <name type="scientific">Eremomyces bilateralis CBS 781.70</name>
    <dbReference type="NCBI Taxonomy" id="1392243"/>
    <lineage>
        <taxon>Eukaryota</taxon>
        <taxon>Fungi</taxon>
        <taxon>Dikarya</taxon>
        <taxon>Ascomycota</taxon>
        <taxon>Pezizomycotina</taxon>
        <taxon>Dothideomycetes</taxon>
        <taxon>Dothideomycetes incertae sedis</taxon>
        <taxon>Eremomycetales</taxon>
        <taxon>Eremomycetaceae</taxon>
        <taxon>Eremomyces</taxon>
    </lineage>
</organism>
<dbReference type="InterPro" id="IPR036867">
    <property type="entry name" value="R3H_dom_sf"/>
</dbReference>
<dbReference type="Pfam" id="PF12752">
    <property type="entry name" value="SUZ"/>
    <property type="match status" value="1"/>
</dbReference>
<gene>
    <name evidence="5 7" type="ORF">P152DRAFT_493708</name>
</gene>
<feature type="compositionally biased region" description="Polar residues" evidence="2">
    <location>
        <begin position="1"/>
        <end position="12"/>
    </location>
</feature>
<feature type="region of interest" description="Disordered" evidence="2">
    <location>
        <begin position="1"/>
        <end position="201"/>
    </location>
</feature>
<dbReference type="PANTHER" id="PTHR15672:SF8">
    <property type="entry name" value="PROTEIN ENCORE"/>
    <property type="match status" value="1"/>
</dbReference>
<dbReference type="AlphaFoldDB" id="A0A6G1FWH6"/>
<dbReference type="PANTHER" id="PTHR15672">
    <property type="entry name" value="CAMP-REGULATED PHOSPHOPROTEIN 21 RELATED R3H DOMAIN CONTAINING PROTEIN"/>
    <property type="match status" value="1"/>
</dbReference>
<dbReference type="GeneID" id="54422777"/>
<feature type="compositionally biased region" description="Polar residues" evidence="2">
    <location>
        <begin position="380"/>
        <end position="394"/>
    </location>
</feature>
<reference evidence="7" key="3">
    <citation type="submission" date="2025-04" db="UniProtKB">
        <authorList>
            <consortium name="RefSeq"/>
        </authorList>
    </citation>
    <scope>IDENTIFICATION</scope>
    <source>
        <strain evidence="7">CBS 781.70</strain>
    </source>
</reference>
<dbReference type="InterPro" id="IPR051937">
    <property type="entry name" value="R3H_domain_containing"/>
</dbReference>
<evidence type="ECO:0000259" key="4">
    <source>
        <dbReference type="PROSITE" id="PS51673"/>
    </source>
</evidence>
<feature type="compositionally biased region" description="Low complexity" evidence="2">
    <location>
        <begin position="84"/>
        <end position="95"/>
    </location>
</feature>
<feature type="compositionally biased region" description="Polar residues" evidence="2">
    <location>
        <begin position="192"/>
        <end position="201"/>
    </location>
</feature>
<feature type="compositionally biased region" description="Basic and acidic residues" evidence="2">
    <location>
        <begin position="404"/>
        <end position="426"/>
    </location>
</feature>
<feature type="compositionally biased region" description="Low complexity" evidence="2">
    <location>
        <begin position="745"/>
        <end position="768"/>
    </location>
</feature>
<dbReference type="PROSITE" id="PS51061">
    <property type="entry name" value="R3H"/>
    <property type="match status" value="1"/>
</dbReference>
<feature type="compositionally biased region" description="Polar residues" evidence="2">
    <location>
        <begin position="714"/>
        <end position="744"/>
    </location>
</feature>
<dbReference type="GO" id="GO:0003676">
    <property type="term" value="F:nucleic acid binding"/>
    <property type="evidence" value="ECO:0007669"/>
    <property type="project" value="UniProtKB-UniRule"/>
</dbReference>
<feature type="compositionally biased region" description="Low complexity" evidence="2">
    <location>
        <begin position="671"/>
        <end position="682"/>
    </location>
</feature>
<keyword evidence="6" id="KW-1185">Reference proteome</keyword>
<feature type="region of interest" description="Disordered" evidence="2">
    <location>
        <begin position="356"/>
        <end position="475"/>
    </location>
</feature>
<reference evidence="5 7" key="1">
    <citation type="submission" date="2020-01" db="EMBL/GenBank/DDBJ databases">
        <authorList>
            <consortium name="DOE Joint Genome Institute"/>
            <person name="Haridas S."/>
            <person name="Albert R."/>
            <person name="Binder M."/>
            <person name="Bloem J."/>
            <person name="Labutti K."/>
            <person name="Salamov A."/>
            <person name="Andreopoulos B."/>
            <person name="Baker S.E."/>
            <person name="Barry K."/>
            <person name="Bills G."/>
            <person name="Bluhm B.H."/>
            <person name="Cannon C."/>
            <person name="Castanera R."/>
            <person name="Culley D.E."/>
            <person name="Daum C."/>
            <person name="Ezra D."/>
            <person name="Gonzalez J.B."/>
            <person name="Henrissat B."/>
            <person name="Kuo A."/>
            <person name="Liang C."/>
            <person name="Lipzen A."/>
            <person name="Lutzoni F."/>
            <person name="Magnuson J."/>
            <person name="Mondo S."/>
            <person name="Nolan M."/>
            <person name="Ohm R."/>
            <person name="Pangilinan J."/>
            <person name="Park H.-J."/>
            <person name="Ramirez L."/>
            <person name="Alfaro M."/>
            <person name="Sun H."/>
            <person name="Tritt A."/>
            <person name="Yoshinaga Y."/>
            <person name="Zwiers L.-H."/>
            <person name="Turgeon B.G."/>
            <person name="Goodwin S.B."/>
            <person name="Spatafora J.W."/>
            <person name="Crous P.W."/>
            <person name="Grigoriev I.V."/>
        </authorList>
    </citation>
    <scope>NUCLEOTIDE SEQUENCE</scope>
    <source>
        <strain evidence="5 7">CBS 781.70</strain>
    </source>
</reference>
<evidence type="ECO:0000313" key="5">
    <source>
        <dbReference type="EMBL" id="KAF1809979.1"/>
    </source>
</evidence>
<evidence type="ECO:0008006" key="8">
    <source>
        <dbReference type="Google" id="ProtNLM"/>
    </source>
</evidence>
<dbReference type="OrthoDB" id="278430at2759"/>
<dbReference type="EMBL" id="ML975169">
    <property type="protein sequence ID" value="KAF1809979.1"/>
    <property type="molecule type" value="Genomic_DNA"/>
</dbReference>